<feature type="non-terminal residue" evidence="3">
    <location>
        <position position="1"/>
    </location>
</feature>
<dbReference type="AlphaFoldDB" id="A0A392N7G6"/>
<name>A0A392N7G6_9FABA</name>
<evidence type="ECO:0000256" key="1">
    <source>
        <dbReference type="SAM" id="MobiDB-lite"/>
    </source>
</evidence>
<protein>
    <recommendedName>
        <fullName evidence="2">Retrotransposon gag domain-containing protein</fullName>
    </recommendedName>
</protein>
<accession>A0A392N7G6</accession>
<reference evidence="3 4" key="1">
    <citation type="journal article" date="2018" name="Front. Plant Sci.">
        <title>Red Clover (Trifolium pratense) and Zigzag Clover (T. medium) - A Picture of Genomic Similarities and Differences.</title>
        <authorList>
            <person name="Dluhosova J."/>
            <person name="Istvanek J."/>
            <person name="Nedelnik J."/>
            <person name="Repkova J."/>
        </authorList>
    </citation>
    <scope>NUCLEOTIDE SEQUENCE [LARGE SCALE GENOMIC DNA]</scope>
    <source>
        <strain evidence="4">cv. 10/8</strain>
        <tissue evidence="3">Leaf</tissue>
    </source>
</reference>
<evidence type="ECO:0000313" key="3">
    <source>
        <dbReference type="EMBL" id="MCH95750.1"/>
    </source>
</evidence>
<dbReference type="PANTHER" id="PTHR33223">
    <property type="entry name" value="CCHC-TYPE DOMAIN-CONTAINING PROTEIN"/>
    <property type="match status" value="1"/>
</dbReference>
<dbReference type="PANTHER" id="PTHR33223:SF10">
    <property type="entry name" value="AMINOTRANSFERASE-LIKE PLANT MOBILE DOMAIN-CONTAINING PROTEIN"/>
    <property type="match status" value="1"/>
</dbReference>
<feature type="compositionally biased region" description="Basic and acidic residues" evidence="1">
    <location>
        <begin position="130"/>
        <end position="145"/>
    </location>
</feature>
<sequence length="362" mass="40832">HNQHDGDHDTAPPSPHRERPIMSPVNDAEQQLPTNIVGDPRDGHETSLSSDDDGDAVQILTEWRKEKHPQSTQEIPVDKAQPSAVITREDFVNLITALKSTTETLKQQGERITALEESLRSKRSGSRSPRRSDPLGRRPALERLQQHGTKCGRTPPREDRPSPNAKKGKTVERTPPRRHSPQGLALMAKQGTSGSAHNCGGHGSRSPTPPYDSSPLEEIYESHEENGKTDPDEHIECINAILDFRRVNGAIRCRLFPLTLRKGAMTWYQNLAPQSITSWKDLKEQFCRHFTASRRQPKSVAILEATYQGKDESLRIYIERFNKEVVDVTTTDDMKRYLLERGIRPYTEFARAMAIEEPSTLG</sequence>
<organism evidence="3 4">
    <name type="scientific">Trifolium medium</name>
    <dbReference type="NCBI Taxonomy" id="97028"/>
    <lineage>
        <taxon>Eukaryota</taxon>
        <taxon>Viridiplantae</taxon>
        <taxon>Streptophyta</taxon>
        <taxon>Embryophyta</taxon>
        <taxon>Tracheophyta</taxon>
        <taxon>Spermatophyta</taxon>
        <taxon>Magnoliopsida</taxon>
        <taxon>eudicotyledons</taxon>
        <taxon>Gunneridae</taxon>
        <taxon>Pentapetalae</taxon>
        <taxon>rosids</taxon>
        <taxon>fabids</taxon>
        <taxon>Fabales</taxon>
        <taxon>Fabaceae</taxon>
        <taxon>Papilionoideae</taxon>
        <taxon>50 kb inversion clade</taxon>
        <taxon>NPAAA clade</taxon>
        <taxon>Hologalegina</taxon>
        <taxon>IRL clade</taxon>
        <taxon>Trifolieae</taxon>
        <taxon>Trifolium</taxon>
    </lineage>
</organism>
<proteinExistence type="predicted"/>
<dbReference type="Proteomes" id="UP000265520">
    <property type="component" value="Unassembled WGS sequence"/>
</dbReference>
<feature type="compositionally biased region" description="Basic and acidic residues" evidence="1">
    <location>
        <begin position="1"/>
        <end position="20"/>
    </location>
</feature>
<feature type="compositionally biased region" description="Basic and acidic residues" evidence="1">
    <location>
        <begin position="220"/>
        <end position="231"/>
    </location>
</feature>
<feature type="region of interest" description="Disordered" evidence="1">
    <location>
        <begin position="104"/>
        <end position="231"/>
    </location>
</feature>
<keyword evidence="4" id="KW-1185">Reference proteome</keyword>
<dbReference type="EMBL" id="LXQA010030580">
    <property type="protein sequence ID" value="MCH95750.1"/>
    <property type="molecule type" value="Genomic_DNA"/>
</dbReference>
<dbReference type="InterPro" id="IPR005162">
    <property type="entry name" value="Retrotrans_gag_dom"/>
</dbReference>
<feature type="region of interest" description="Disordered" evidence="1">
    <location>
        <begin position="1"/>
        <end position="54"/>
    </location>
</feature>
<evidence type="ECO:0000313" key="4">
    <source>
        <dbReference type="Proteomes" id="UP000265520"/>
    </source>
</evidence>
<dbReference type="Pfam" id="PF03732">
    <property type="entry name" value="Retrotrans_gag"/>
    <property type="match status" value="1"/>
</dbReference>
<feature type="non-terminal residue" evidence="3">
    <location>
        <position position="362"/>
    </location>
</feature>
<comment type="caution">
    <text evidence="3">The sequence shown here is derived from an EMBL/GenBank/DDBJ whole genome shotgun (WGS) entry which is preliminary data.</text>
</comment>
<evidence type="ECO:0000259" key="2">
    <source>
        <dbReference type="Pfam" id="PF03732"/>
    </source>
</evidence>
<feature type="domain" description="Retrotransposon gag" evidence="2">
    <location>
        <begin position="254"/>
        <end position="344"/>
    </location>
</feature>